<proteinExistence type="predicted"/>
<evidence type="ECO:0000313" key="2">
    <source>
        <dbReference type="Proteomes" id="UP001497680"/>
    </source>
</evidence>
<gene>
    <name evidence="1" type="ORF">F4821DRAFT_228907</name>
</gene>
<organism evidence="1 2">
    <name type="scientific">Hypoxylon rubiginosum</name>
    <dbReference type="NCBI Taxonomy" id="110542"/>
    <lineage>
        <taxon>Eukaryota</taxon>
        <taxon>Fungi</taxon>
        <taxon>Dikarya</taxon>
        <taxon>Ascomycota</taxon>
        <taxon>Pezizomycotina</taxon>
        <taxon>Sordariomycetes</taxon>
        <taxon>Xylariomycetidae</taxon>
        <taxon>Xylariales</taxon>
        <taxon>Hypoxylaceae</taxon>
        <taxon>Hypoxylon</taxon>
    </lineage>
</organism>
<name>A0ACC0DC60_9PEZI</name>
<dbReference type="Proteomes" id="UP001497680">
    <property type="component" value="Unassembled WGS sequence"/>
</dbReference>
<protein>
    <submittedName>
        <fullName evidence="1">Uncharacterized protein</fullName>
    </submittedName>
</protein>
<accession>A0ACC0DC60</accession>
<sequence>MDPLSALGFAANIAQFVDMGISIVQNTREIAGSGATVSTTHLASLAKDIKNMGASLAWKGQESSLDGLSQEEKALCELATKCTKTADELTECLKRVTVQASETEIWKSVLAAIKTAWNAERIDTITKRLLDYRNQLSTRVLLVLNQRHESRQEELSTLRNEIVEVIALTYKDLKASIGKQNSETAAAILTTRDGGSSALANPGVDAKFSERLASGRATQTSVTYSSRLGLSKGGESDQSQDVPEENQYGLMTVYDVGDYRTKILDSLHFRGITERSSTIPEAYANTFEWVWRDQAENLDMGKWESLSQWLQASKTTTSDCYWLSGKAGSGKSSLMKYLQNDQRTIDHLMDWAGTVELVMPSFYFWYAGTSLQKSQTGLLRSLLFDILSRRPDNIIVIFPELCRVIMSKKAIGTIEPTFTELRAAFARLVQNLPIDLRICFFIDGIDEYTGDHNDICDFISEITRHPSIKALLSSRPIPACVDRFKKYPSLRLQDLTRKDIELYLSDHLGAHSLMKRMEYGEPGITASLTSKIINLASGVFLWVVIVVRNLRLRLQDYDTVANLLEEVDRLPSDLEKLYDHMLEGMSEQNRVLGSKLLQVTLRNFELDSSYPMTLLQLLFSQEGDYTKCLKAPIEALEENTCNWLCEATEGRLRSRCCGLIEVNWPEDPSELSVGGKSVGFFHRTVVEFLQTDMVWEKLRLLTSKTTFDAEMALLSSSVSELKVMPIRNDKSVASPLPLARMARMLSYEKHLSYRGKGAFYNTYMPEMRDVLGHHWHDKDSFRSPAEEIQAINSSSNRGCKQMKLGFPYSYILSLSLQFAHIEITPFIRQDLRLDSDFGEQSAAYLTVHCIEEKQTKFRDAISKNIKLLSVDVDKPISFPNLIKRLWNDRWKGAIKGVTRDWSLREFMLHHCFSIMDDSEDGGFDFTNEIMVKSLLRLLEKLLPSNSNPDDGITVAIRPQGKMAKENISISRLSVVLLLFHKIWSMMSKVSNINLDETADLLCTVELKLNGGKRISEKGLMRDEFLFNSKSRSRSSRKTRLMKRISHGSEKPRAAKSTSLAYIPKLLSDDDLPQAEIDSPWFSHTPTHTVRHSLDTGSKLRSRS</sequence>
<comment type="caution">
    <text evidence="1">The sequence shown here is derived from an EMBL/GenBank/DDBJ whole genome shotgun (WGS) entry which is preliminary data.</text>
</comment>
<dbReference type="EMBL" id="MU394291">
    <property type="protein sequence ID" value="KAI6090247.1"/>
    <property type="molecule type" value="Genomic_DNA"/>
</dbReference>
<keyword evidence="2" id="KW-1185">Reference proteome</keyword>
<evidence type="ECO:0000313" key="1">
    <source>
        <dbReference type="EMBL" id="KAI6090247.1"/>
    </source>
</evidence>
<reference evidence="1 2" key="1">
    <citation type="journal article" date="2022" name="New Phytol.">
        <title>Ecological generalism drives hyperdiversity of secondary metabolite gene clusters in xylarialean endophytes.</title>
        <authorList>
            <person name="Franco M.E.E."/>
            <person name="Wisecaver J.H."/>
            <person name="Arnold A.E."/>
            <person name="Ju Y.M."/>
            <person name="Slot J.C."/>
            <person name="Ahrendt S."/>
            <person name="Moore L.P."/>
            <person name="Eastman K.E."/>
            <person name="Scott K."/>
            <person name="Konkel Z."/>
            <person name="Mondo S.J."/>
            <person name="Kuo A."/>
            <person name="Hayes R.D."/>
            <person name="Haridas S."/>
            <person name="Andreopoulos B."/>
            <person name="Riley R."/>
            <person name="LaButti K."/>
            <person name="Pangilinan J."/>
            <person name="Lipzen A."/>
            <person name="Amirebrahimi M."/>
            <person name="Yan J."/>
            <person name="Adam C."/>
            <person name="Keymanesh K."/>
            <person name="Ng V."/>
            <person name="Louie K."/>
            <person name="Northen T."/>
            <person name="Drula E."/>
            <person name="Henrissat B."/>
            <person name="Hsieh H.M."/>
            <person name="Youens-Clark K."/>
            <person name="Lutzoni F."/>
            <person name="Miadlikowska J."/>
            <person name="Eastwood D.C."/>
            <person name="Hamelin R.C."/>
            <person name="Grigoriev I.V."/>
            <person name="U'Ren J.M."/>
        </authorList>
    </citation>
    <scope>NUCLEOTIDE SEQUENCE [LARGE SCALE GENOMIC DNA]</scope>
    <source>
        <strain evidence="1 2">ER1909</strain>
    </source>
</reference>